<reference evidence="1 2" key="1">
    <citation type="submission" date="2017-07" db="EMBL/GenBank/DDBJ databases">
        <title>Phylogenetic study on the rhizospheric bacterium Ochrobactrum sp. A44.</title>
        <authorList>
            <person name="Krzyzanowska D.M."/>
            <person name="Ossowicki A."/>
            <person name="Rajewska M."/>
            <person name="Maciag T."/>
            <person name="Kaczynski Z."/>
            <person name="Czerwicka M."/>
            <person name="Jafra S."/>
        </authorList>
    </citation>
    <scope>NUCLEOTIDE SEQUENCE [LARGE SCALE GENOMIC DNA]</scope>
    <source>
        <strain evidence="1 2">OgA9a</strain>
    </source>
</reference>
<dbReference type="Proteomes" id="UP000216478">
    <property type="component" value="Unassembled WGS sequence"/>
</dbReference>
<protein>
    <submittedName>
        <fullName evidence="1">Uncharacterized protein</fullName>
    </submittedName>
</protein>
<keyword evidence="2" id="KW-1185">Reference proteome</keyword>
<name>A0A256EYM5_9HYPH</name>
<accession>A0A256EYM5</accession>
<proteinExistence type="predicted"/>
<gene>
    <name evidence="1" type="ORF">CEV33_3663</name>
</gene>
<comment type="caution">
    <text evidence="1">The sequence shown here is derived from an EMBL/GenBank/DDBJ whole genome shotgun (WGS) entry which is preliminary data.</text>
</comment>
<dbReference type="AlphaFoldDB" id="A0A256EYM5"/>
<evidence type="ECO:0000313" key="2">
    <source>
        <dbReference type="Proteomes" id="UP000216478"/>
    </source>
</evidence>
<evidence type="ECO:0000313" key="1">
    <source>
        <dbReference type="EMBL" id="OYR07536.1"/>
    </source>
</evidence>
<organism evidence="1 2">
    <name type="scientific">Brucella grignonensis</name>
    <dbReference type="NCBI Taxonomy" id="94627"/>
    <lineage>
        <taxon>Bacteria</taxon>
        <taxon>Pseudomonadati</taxon>
        <taxon>Pseudomonadota</taxon>
        <taxon>Alphaproteobacteria</taxon>
        <taxon>Hyphomicrobiales</taxon>
        <taxon>Brucellaceae</taxon>
        <taxon>Brucella/Ochrobactrum group</taxon>
        <taxon>Brucella</taxon>
    </lineage>
</organism>
<dbReference type="EMBL" id="NNRL01000169">
    <property type="protein sequence ID" value="OYR07536.1"/>
    <property type="molecule type" value="Genomic_DNA"/>
</dbReference>
<sequence>MAVRADNTLPVLLDDQFERLDLTSAERAGIQQVLTSRLAD</sequence>